<evidence type="ECO:0000313" key="3">
    <source>
        <dbReference type="Proteomes" id="UP000178565"/>
    </source>
</evidence>
<dbReference type="EMBL" id="MFDM01000001">
    <property type="protein sequence ID" value="OGE44494.1"/>
    <property type="molecule type" value="Genomic_DNA"/>
</dbReference>
<keyword evidence="1" id="KW-1133">Transmembrane helix</keyword>
<keyword evidence="1" id="KW-0812">Transmembrane</keyword>
<proteinExistence type="predicted"/>
<dbReference type="AlphaFoldDB" id="A0A1F5KUI8"/>
<protein>
    <submittedName>
        <fullName evidence="2">Uncharacterized protein</fullName>
    </submittedName>
</protein>
<dbReference type="Proteomes" id="UP000178565">
    <property type="component" value="Unassembled WGS sequence"/>
</dbReference>
<feature type="transmembrane region" description="Helical" evidence="1">
    <location>
        <begin position="85"/>
        <end position="110"/>
    </location>
</feature>
<name>A0A1F5KUI8_9BACT</name>
<keyword evidence="1" id="KW-0472">Membrane</keyword>
<organism evidence="2 3">
    <name type="scientific">Candidatus Daviesbacteria bacterium RIFCSPLOWO2_01_FULL_39_12</name>
    <dbReference type="NCBI Taxonomy" id="1797785"/>
    <lineage>
        <taxon>Bacteria</taxon>
        <taxon>Candidatus Daviesiibacteriota</taxon>
    </lineage>
</organism>
<gene>
    <name evidence="2" type="ORF">A3B45_05080</name>
</gene>
<accession>A0A1F5KUI8</accession>
<feature type="transmembrane region" description="Helical" evidence="1">
    <location>
        <begin position="141"/>
        <end position="162"/>
    </location>
</feature>
<evidence type="ECO:0000313" key="2">
    <source>
        <dbReference type="EMBL" id="OGE44494.1"/>
    </source>
</evidence>
<reference evidence="2 3" key="1">
    <citation type="journal article" date="2016" name="Nat. Commun.">
        <title>Thousands of microbial genomes shed light on interconnected biogeochemical processes in an aquifer system.</title>
        <authorList>
            <person name="Anantharaman K."/>
            <person name="Brown C.T."/>
            <person name="Hug L.A."/>
            <person name="Sharon I."/>
            <person name="Castelle C.J."/>
            <person name="Probst A.J."/>
            <person name="Thomas B.C."/>
            <person name="Singh A."/>
            <person name="Wilkins M.J."/>
            <person name="Karaoz U."/>
            <person name="Brodie E.L."/>
            <person name="Williams K.H."/>
            <person name="Hubbard S.S."/>
            <person name="Banfield J.F."/>
        </authorList>
    </citation>
    <scope>NUCLEOTIDE SEQUENCE [LARGE SCALE GENOMIC DNA]</scope>
</reference>
<dbReference type="STRING" id="1797785.A3B45_05080"/>
<sequence length="163" mass="18716">MSSTQFWVGALVPPFIKWANPYLKKFFKLSEFDSATKKRVSSKQYPSYFGLLYGLWITALLSTGFAVLMWFMISGPAFFPDKSYAVLVFLGLINMIGVWLIFGALLDLIFWQISSENFRDYVKFRQIKSGWGFDINQQIAALVKIGIVYYITSLPLTLYLLIS</sequence>
<feature type="transmembrane region" description="Helical" evidence="1">
    <location>
        <begin position="48"/>
        <end position="73"/>
    </location>
</feature>
<comment type="caution">
    <text evidence="2">The sequence shown here is derived from an EMBL/GenBank/DDBJ whole genome shotgun (WGS) entry which is preliminary data.</text>
</comment>
<evidence type="ECO:0000256" key="1">
    <source>
        <dbReference type="SAM" id="Phobius"/>
    </source>
</evidence>